<reference evidence="1 2" key="1">
    <citation type="submission" date="2020-08" db="EMBL/GenBank/DDBJ databases">
        <title>Above-ground endophytic microbial communities from plants in different locations in the United States.</title>
        <authorList>
            <person name="Frank C."/>
        </authorList>
    </citation>
    <scope>NUCLEOTIDE SEQUENCE [LARGE SCALE GENOMIC DNA]</scope>
    <source>
        <strain evidence="1 2">WP4_2_2</strain>
    </source>
</reference>
<evidence type="ECO:0000313" key="1">
    <source>
        <dbReference type="EMBL" id="MBB6105666.1"/>
    </source>
</evidence>
<accession>A0A7W9U3Q6</accession>
<dbReference type="RefSeq" id="WP_183729803.1">
    <property type="nucleotide sequence ID" value="NZ_JACHBW010000019.1"/>
</dbReference>
<comment type="caution">
    <text evidence="1">The sequence shown here is derived from an EMBL/GenBank/DDBJ whole genome shotgun (WGS) entry which is preliminary data.</text>
</comment>
<organism evidence="1 2">
    <name type="scientific">Paraburkholderia bannensis</name>
    <dbReference type="NCBI Taxonomy" id="765414"/>
    <lineage>
        <taxon>Bacteria</taxon>
        <taxon>Pseudomonadati</taxon>
        <taxon>Pseudomonadota</taxon>
        <taxon>Betaproteobacteria</taxon>
        <taxon>Burkholderiales</taxon>
        <taxon>Burkholderiaceae</taxon>
        <taxon>Paraburkholderia</taxon>
    </lineage>
</organism>
<dbReference type="EMBL" id="JACHBW010000019">
    <property type="protein sequence ID" value="MBB6105666.1"/>
    <property type="molecule type" value="Genomic_DNA"/>
</dbReference>
<protein>
    <submittedName>
        <fullName evidence="1">Uncharacterized protein</fullName>
    </submittedName>
</protein>
<keyword evidence="2" id="KW-1185">Reference proteome</keyword>
<gene>
    <name evidence="1" type="ORF">F4827_005536</name>
</gene>
<dbReference type="Proteomes" id="UP000571554">
    <property type="component" value="Unassembled WGS sequence"/>
</dbReference>
<evidence type="ECO:0000313" key="2">
    <source>
        <dbReference type="Proteomes" id="UP000571554"/>
    </source>
</evidence>
<dbReference type="AlphaFoldDB" id="A0A7W9U3Q6"/>
<name>A0A7W9U3Q6_9BURK</name>
<proteinExistence type="predicted"/>
<sequence length="164" mass="17587">MLVAATLSAGCATGSKVKLHDTAMLGDAALAPSLYGKYRVLQGPSEARMAYLEVYASTLGKPVFRLVDKDNIELVVASPLTCELKKSGADVTGSITCGKRRSLAGEYPFVHLGSGTHYPTNADGVQGIYNGKLIPFNDNWYLFEFNGSGGFQTDDYLLERIPGD</sequence>